<evidence type="ECO:0000313" key="1">
    <source>
        <dbReference type="Proteomes" id="UP000085678"/>
    </source>
</evidence>
<dbReference type="AlphaFoldDB" id="A0A1S3J713"/>
<name>A0A1S3J713_LINAN</name>
<organism evidence="1 2">
    <name type="scientific">Lingula anatina</name>
    <name type="common">Brachiopod</name>
    <name type="synonym">Lingula unguis</name>
    <dbReference type="NCBI Taxonomy" id="7574"/>
    <lineage>
        <taxon>Eukaryota</taxon>
        <taxon>Metazoa</taxon>
        <taxon>Spiralia</taxon>
        <taxon>Lophotrochozoa</taxon>
        <taxon>Brachiopoda</taxon>
        <taxon>Linguliformea</taxon>
        <taxon>Lingulata</taxon>
        <taxon>Lingulida</taxon>
        <taxon>Linguloidea</taxon>
        <taxon>Lingulidae</taxon>
        <taxon>Lingula</taxon>
    </lineage>
</organism>
<keyword evidence="1" id="KW-1185">Reference proteome</keyword>
<evidence type="ECO:0000313" key="2">
    <source>
        <dbReference type="RefSeq" id="XP_013406098.1"/>
    </source>
</evidence>
<reference evidence="2" key="1">
    <citation type="submission" date="2025-08" db="UniProtKB">
        <authorList>
            <consortium name="RefSeq"/>
        </authorList>
    </citation>
    <scope>IDENTIFICATION</scope>
    <source>
        <tissue evidence="2">Gonads</tissue>
    </source>
</reference>
<dbReference type="InParanoid" id="A0A1S3J713"/>
<accession>A0A1S3J713</accession>
<dbReference type="RefSeq" id="XP_013406098.1">
    <property type="nucleotide sequence ID" value="XM_013550644.1"/>
</dbReference>
<proteinExistence type="predicted"/>
<gene>
    <name evidence="2" type="primary">LOC106170672</name>
</gene>
<dbReference type="KEGG" id="lak:106170672"/>
<sequence length="119" mass="13978">MSGFTKHSKCHSQKSLMRGRMTVKGISGSVTFAYRTAQNCATGYCSFFLMFNREARLPCKLRYIEKEVTMPSKEDCNVQMEFQHQQLTELHAKICITRRKLKSLKQSTRDSMRQRKERM</sequence>
<dbReference type="GeneID" id="106170672"/>
<protein>
    <submittedName>
        <fullName evidence="2">Uncharacterized protein LOC106170672</fullName>
    </submittedName>
</protein>
<dbReference type="Proteomes" id="UP000085678">
    <property type="component" value="Unplaced"/>
</dbReference>